<dbReference type="PANTHER" id="PTHR43178:SF2">
    <property type="entry name" value="DIHYDROLIPOYLLYSINE-RESIDUE ACETYLTRANSFERASE COMPONENT OF PYRUVATE DEHYDROGENASE COMPLEX"/>
    <property type="match status" value="1"/>
</dbReference>
<dbReference type="FunFam" id="3.30.559.10:FF:000004">
    <property type="entry name" value="Acetyltransferase component of pyruvate dehydrogenase complex"/>
    <property type="match status" value="1"/>
</dbReference>
<keyword evidence="6 9" id="KW-0012">Acyltransferase</keyword>
<evidence type="ECO:0000259" key="11">
    <source>
        <dbReference type="PROSITE" id="PS51826"/>
    </source>
</evidence>
<dbReference type="Pfam" id="PF02817">
    <property type="entry name" value="E3_binding"/>
    <property type="match status" value="1"/>
</dbReference>
<comment type="subunit">
    <text evidence="3">Forms a 24-polypeptide structural core with octahedral symmetry.</text>
</comment>
<dbReference type="InterPro" id="IPR000089">
    <property type="entry name" value="Biotin_lipoyl"/>
</dbReference>
<dbReference type="InterPro" id="IPR003016">
    <property type="entry name" value="2-oxoA_DH_lipoyl-BS"/>
</dbReference>
<dbReference type="EC" id="2.3.1.-" evidence="9"/>
<evidence type="ECO:0000256" key="5">
    <source>
        <dbReference type="ARBA" id="ARBA00022823"/>
    </source>
</evidence>
<dbReference type="PROSITE" id="PS51826">
    <property type="entry name" value="PSBD"/>
    <property type="match status" value="1"/>
</dbReference>
<dbReference type="EMBL" id="DSVQ01000016">
    <property type="protein sequence ID" value="HGT40402.1"/>
    <property type="molecule type" value="Genomic_DNA"/>
</dbReference>
<dbReference type="InterPro" id="IPR036625">
    <property type="entry name" value="E3-bd_dom_sf"/>
</dbReference>
<evidence type="ECO:0000256" key="7">
    <source>
        <dbReference type="ARBA" id="ARBA00025211"/>
    </source>
</evidence>
<dbReference type="AlphaFoldDB" id="A0A7C4LLY4"/>
<comment type="caution">
    <text evidence="12">The sequence shown here is derived from an EMBL/GenBank/DDBJ whole genome shotgun (WGS) entry which is preliminary data.</text>
</comment>
<dbReference type="InterPro" id="IPR001078">
    <property type="entry name" value="2-oxoacid_DH_actylTfrase"/>
</dbReference>
<dbReference type="GO" id="GO:0004742">
    <property type="term" value="F:dihydrolipoyllysine-residue acetyltransferase activity"/>
    <property type="evidence" value="ECO:0007669"/>
    <property type="project" value="UniProtKB-EC"/>
</dbReference>
<organism evidence="12">
    <name type="scientific">Schlesneria paludicola</name>
    <dbReference type="NCBI Taxonomy" id="360056"/>
    <lineage>
        <taxon>Bacteria</taxon>
        <taxon>Pseudomonadati</taxon>
        <taxon>Planctomycetota</taxon>
        <taxon>Planctomycetia</taxon>
        <taxon>Planctomycetales</taxon>
        <taxon>Planctomycetaceae</taxon>
        <taxon>Schlesneria</taxon>
    </lineage>
</organism>
<evidence type="ECO:0000313" key="12">
    <source>
        <dbReference type="EMBL" id="HGT40402.1"/>
    </source>
</evidence>
<protein>
    <recommendedName>
        <fullName evidence="9">Dihydrolipoamide acetyltransferase component of pyruvate dehydrogenase complex</fullName>
        <ecNumber evidence="9">2.3.1.-</ecNumber>
    </recommendedName>
</protein>
<dbReference type="Gene3D" id="3.30.559.10">
    <property type="entry name" value="Chloramphenicol acetyltransferase-like domain"/>
    <property type="match status" value="1"/>
</dbReference>
<comment type="catalytic activity">
    <reaction evidence="8">
        <text>N(6)-[(R)-dihydrolipoyl]-L-lysyl-[protein] + acetyl-CoA = N(6)-[(R)-S(8)-acetyldihydrolipoyl]-L-lysyl-[protein] + CoA</text>
        <dbReference type="Rhea" id="RHEA:17017"/>
        <dbReference type="Rhea" id="RHEA-COMP:10475"/>
        <dbReference type="Rhea" id="RHEA-COMP:10478"/>
        <dbReference type="ChEBI" id="CHEBI:57287"/>
        <dbReference type="ChEBI" id="CHEBI:57288"/>
        <dbReference type="ChEBI" id="CHEBI:83100"/>
        <dbReference type="ChEBI" id="CHEBI:83111"/>
        <dbReference type="EC" id="2.3.1.12"/>
    </reaction>
</comment>
<dbReference type="InterPro" id="IPR004167">
    <property type="entry name" value="PSBD"/>
</dbReference>
<sequence length="437" mass="45892">MLEFKLPQLAEGVDTADVAEIHVAPGDTIEAGQVVLELETDKAVMELPSPHAGKIDKLLVKKGDTVRVGQPILTLTAVGDAGSSESNGVKPADAGLTETKAATGTAAAAKTAPAGASVSGAVTATVPPPAGSNPWAEVHLPIPAGPATRRLARELGVDLRQVRGTGAGGRITAEDVARAFAGNGAAAPAAAAVTVPPLPDFSQFGPIQRQPYSRLQKTAANNLALAWQIIPHVTQHDLADITDIEAARKRFVEHAGPGAPKVTMTAITMKAVVACLQQFPQFNSSYDAAKGELILKQYYHLGVAVDTPTGLVVPVIRNVDQKSVVQLAHELTAVAEKARNGKLSLEEMRGGTFTITNLGGIGGTAFTPIVNYPEVAILGMSRSQKQLQLIDGQLRERLMLPFSLSYDHRVINGADAARFLVRLASMFADPFRLLVEC</sequence>
<dbReference type="PROSITE" id="PS50968">
    <property type="entry name" value="BIOTINYL_LIPOYL"/>
    <property type="match status" value="1"/>
</dbReference>
<dbReference type="Gene3D" id="2.40.50.100">
    <property type="match status" value="1"/>
</dbReference>
<feature type="domain" description="Peripheral subunit-binding (PSBD)" evidence="11">
    <location>
        <begin position="143"/>
        <end position="180"/>
    </location>
</feature>
<keyword evidence="12" id="KW-0670">Pyruvate</keyword>
<dbReference type="SUPFAM" id="SSF47005">
    <property type="entry name" value="Peripheral subunit-binding domain of 2-oxo acid dehydrogenase complex"/>
    <property type="match status" value="1"/>
</dbReference>
<comment type="cofactor">
    <cofactor evidence="1 9">
        <name>(R)-lipoate</name>
        <dbReference type="ChEBI" id="CHEBI:83088"/>
    </cofactor>
</comment>
<comment type="similarity">
    <text evidence="2 9">Belongs to the 2-oxoacid dehydrogenase family.</text>
</comment>
<evidence type="ECO:0000256" key="1">
    <source>
        <dbReference type="ARBA" id="ARBA00001938"/>
    </source>
</evidence>
<evidence type="ECO:0000256" key="2">
    <source>
        <dbReference type="ARBA" id="ARBA00007317"/>
    </source>
</evidence>
<dbReference type="PANTHER" id="PTHR43178">
    <property type="entry name" value="DIHYDROLIPOAMIDE ACETYLTRANSFERASE COMPONENT OF PYRUVATE DEHYDROGENASE COMPLEX"/>
    <property type="match status" value="1"/>
</dbReference>
<evidence type="ECO:0000256" key="8">
    <source>
        <dbReference type="ARBA" id="ARBA00048370"/>
    </source>
</evidence>
<proteinExistence type="inferred from homology"/>
<dbReference type="PROSITE" id="PS00189">
    <property type="entry name" value="LIPOYL"/>
    <property type="match status" value="1"/>
</dbReference>
<dbReference type="SUPFAM" id="SSF51230">
    <property type="entry name" value="Single hybrid motif"/>
    <property type="match status" value="1"/>
</dbReference>
<evidence type="ECO:0000256" key="9">
    <source>
        <dbReference type="RuleBase" id="RU003423"/>
    </source>
</evidence>
<dbReference type="Pfam" id="PF00198">
    <property type="entry name" value="2-oxoacid_dh"/>
    <property type="match status" value="1"/>
</dbReference>
<gene>
    <name evidence="12" type="ORF">ENS64_14245</name>
</gene>
<dbReference type="InterPro" id="IPR050743">
    <property type="entry name" value="2-oxoacid_DH_E2_comp"/>
</dbReference>
<evidence type="ECO:0000256" key="3">
    <source>
        <dbReference type="ARBA" id="ARBA00011484"/>
    </source>
</evidence>
<accession>A0A7C4LLY4</accession>
<dbReference type="CDD" id="cd06849">
    <property type="entry name" value="lipoyl_domain"/>
    <property type="match status" value="1"/>
</dbReference>
<dbReference type="Pfam" id="PF00364">
    <property type="entry name" value="Biotin_lipoyl"/>
    <property type="match status" value="1"/>
</dbReference>
<evidence type="ECO:0000256" key="6">
    <source>
        <dbReference type="ARBA" id="ARBA00023315"/>
    </source>
</evidence>
<evidence type="ECO:0000259" key="10">
    <source>
        <dbReference type="PROSITE" id="PS50968"/>
    </source>
</evidence>
<dbReference type="InterPro" id="IPR011053">
    <property type="entry name" value="Single_hybrid_motif"/>
</dbReference>
<dbReference type="SUPFAM" id="SSF52777">
    <property type="entry name" value="CoA-dependent acyltransferases"/>
    <property type="match status" value="1"/>
</dbReference>
<dbReference type="InterPro" id="IPR023213">
    <property type="entry name" value="CAT-like_dom_sf"/>
</dbReference>
<keyword evidence="4 9" id="KW-0808">Transferase</keyword>
<dbReference type="GO" id="GO:0006086">
    <property type="term" value="P:pyruvate decarboxylation to acetyl-CoA"/>
    <property type="evidence" value="ECO:0007669"/>
    <property type="project" value="TreeGrafter"/>
</dbReference>
<reference evidence="12" key="1">
    <citation type="journal article" date="2020" name="mSystems">
        <title>Genome- and Community-Level Interaction Insights into Carbon Utilization and Element Cycling Functions of Hydrothermarchaeota in Hydrothermal Sediment.</title>
        <authorList>
            <person name="Zhou Z."/>
            <person name="Liu Y."/>
            <person name="Xu W."/>
            <person name="Pan J."/>
            <person name="Luo Z.H."/>
            <person name="Li M."/>
        </authorList>
    </citation>
    <scope>NUCLEOTIDE SEQUENCE [LARGE SCALE GENOMIC DNA]</scope>
    <source>
        <strain evidence="12">SpSt-508</strain>
    </source>
</reference>
<comment type="function">
    <text evidence="7">The pyruvate dehydrogenase complex catalyzes the overall conversion of pyruvate to acetyl-CoA and CO(2). It contains multiple copies of three enzymatic components: pyruvate dehydrogenase (E1), dihydrolipoamide acetyltransferase (E2) and lipoamide dehydrogenase (E3).</text>
</comment>
<dbReference type="GO" id="GO:0005737">
    <property type="term" value="C:cytoplasm"/>
    <property type="evidence" value="ECO:0007669"/>
    <property type="project" value="TreeGrafter"/>
</dbReference>
<feature type="domain" description="Lipoyl-binding" evidence="10">
    <location>
        <begin position="1"/>
        <end position="76"/>
    </location>
</feature>
<name>A0A7C4LLY4_9PLAN</name>
<dbReference type="Gene3D" id="4.10.320.10">
    <property type="entry name" value="E3-binding domain"/>
    <property type="match status" value="1"/>
</dbReference>
<evidence type="ECO:0000256" key="4">
    <source>
        <dbReference type="ARBA" id="ARBA00022679"/>
    </source>
</evidence>
<dbReference type="GO" id="GO:0031405">
    <property type="term" value="F:lipoic acid binding"/>
    <property type="evidence" value="ECO:0007669"/>
    <property type="project" value="TreeGrafter"/>
</dbReference>
<keyword evidence="5 9" id="KW-0450">Lipoyl</keyword>